<dbReference type="PROSITE" id="PS00135">
    <property type="entry name" value="TRYPSIN_SER"/>
    <property type="match status" value="1"/>
</dbReference>
<dbReference type="Gene3D" id="2.40.10.10">
    <property type="entry name" value="Trypsin-like serine proteases"/>
    <property type="match status" value="1"/>
</dbReference>
<organism evidence="10">
    <name type="scientific">Anguilla anguilla</name>
    <name type="common">European freshwater eel</name>
    <name type="synonym">Muraena anguilla</name>
    <dbReference type="NCBI Taxonomy" id="7936"/>
    <lineage>
        <taxon>Eukaryota</taxon>
        <taxon>Metazoa</taxon>
        <taxon>Chordata</taxon>
        <taxon>Craniata</taxon>
        <taxon>Vertebrata</taxon>
        <taxon>Euteleostomi</taxon>
        <taxon>Actinopterygii</taxon>
        <taxon>Neopterygii</taxon>
        <taxon>Teleostei</taxon>
        <taxon>Anguilliformes</taxon>
        <taxon>Anguillidae</taxon>
        <taxon>Anguilla</taxon>
    </lineage>
</organism>
<dbReference type="SUPFAM" id="SSF50494">
    <property type="entry name" value="Trypsin-like serine proteases"/>
    <property type="match status" value="1"/>
</dbReference>
<dbReference type="GO" id="GO:0005615">
    <property type="term" value="C:extracellular space"/>
    <property type="evidence" value="ECO:0007669"/>
    <property type="project" value="TreeGrafter"/>
</dbReference>
<dbReference type="GO" id="GO:0004252">
    <property type="term" value="F:serine-type endopeptidase activity"/>
    <property type="evidence" value="ECO:0007669"/>
    <property type="project" value="UniProtKB-EC"/>
</dbReference>
<dbReference type="InterPro" id="IPR043504">
    <property type="entry name" value="Peptidase_S1_PA_chymotrypsin"/>
</dbReference>
<comment type="catalytic activity">
    <reaction evidence="7">
        <text>Preferential cleavage: Arg-|-Xaa, Lys-|-Xaa.</text>
        <dbReference type="EC" id="3.4.21.4"/>
    </reaction>
</comment>
<dbReference type="SMART" id="SM00020">
    <property type="entry name" value="Tryp_SPc"/>
    <property type="match status" value="1"/>
</dbReference>
<evidence type="ECO:0000313" key="10">
    <source>
        <dbReference type="EMBL" id="JAI03867.1"/>
    </source>
</evidence>
<dbReference type="EMBL" id="GBXM01004711">
    <property type="protein sequence ID" value="JAI03867.1"/>
    <property type="molecule type" value="Transcribed_RNA"/>
</dbReference>
<evidence type="ECO:0000256" key="2">
    <source>
        <dbReference type="ARBA" id="ARBA00022670"/>
    </source>
</evidence>
<dbReference type="GO" id="GO:0006508">
    <property type="term" value="P:proteolysis"/>
    <property type="evidence" value="ECO:0007669"/>
    <property type="project" value="UniProtKB-KW"/>
</dbReference>
<comment type="subcellular location">
    <subcellularLocation>
        <location evidence="1">Secreted</location>
        <location evidence="1">Extracellular space</location>
    </subcellularLocation>
</comment>
<dbReference type="PANTHER" id="PTHR24264">
    <property type="entry name" value="TRYPSIN-RELATED"/>
    <property type="match status" value="1"/>
</dbReference>
<dbReference type="PANTHER" id="PTHR24264:SF40">
    <property type="entry name" value="HYALURONAN-BINDING PROTEIN 2"/>
    <property type="match status" value="1"/>
</dbReference>
<keyword evidence="4" id="KW-0720">Serine protease</keyword>
<dbReference type="EC" id="3.4.21.4" evidence="8"/>
<evidence type="ECO:0000256" key="6">
    <source>
        <dbReference type="ARBA" id="ARBA00024195"/>
    </source>
</evidence>
<dbReference type="CDD" id="cd00190">
    <property type="entry name" value="Tryp_SPc"/>
    <property type="match status" value="1"/>
</dbReference>
<keyword evidence="3" id="KW-0378">Hydrolase</keyword>
<keyword evidence="2" id="KW-0645">Protease</keyword>
<name>A0A0E9XN91_ANGAN</name>
<comment type="similarity">
    <text evidence="6">Belongs to the peptidase S1 family. CLIP subfamily.</text>
</comment>
<dbReference type="AlphaFoldDB" id="A0A0E9XN91"/>
<dbReference type="InterPro" id="IPR001254">
    <property type="entry name" value="Trypsin_dom"/>
</dbReference>
<reference evidence="10" key="2">
    <citation type="journal article" date="2015" name="Fish Shellfish Immunol.">
        <title>Early steps in the European eel (Anguilla anguilla)-Vibrio vulnificus interaction in the gills: Role of the RtxA13 toxin.</title>
        <authorList>
            <person name="Callol A."/>
            <person name="Pajuelo D."/>
            <person name="Ebbesson L."/>
            <person name="Teles M."/>
            <person name="MacKenzie S."/>
            <person name="Amaro C."/>
        </authorList>
    </citation>
    <scope>NUCLEOTIDE SEQUENCE</scope>
</reference>
<evidence type="ECO:0000256" key="5">
    <source>
        <dbReference type="ARBA" id="ARBA00023157"/>
    </source>
</evidence>
<feature type="domain" description="Peptidase S1" evidence="9">
    <location>
        <begin position="1"/>
        <end position="128"/>
    </location>
</feature>
<evidence type="ECO:0000259" key="9">
    <source>
        <dbReference type="PROSITE" id="PS50240"/>
    </source>
</evidence>
<accession>A0A0E9XN91</accession>
<dbReference type="InterPro" id="IPR050127">
    <property type="entry name" value="Serine_Proteases_S1"/>
</dbReference>
<keyword evidence="5" id="KW-1015">Disulfide bond</keyword>
<dbReference type="Pfam" id="PF00089">
    <property type="entry name" value="Trypsin"/>
    <property type="match status" value="1"/>
</dbReference>
<sequence length="129" mass="13978">MFVKTACLATEKFPDGMKCTIAGWGATPTLRYSSQLLDAQVLLISQQRCSANSAYGGRLDDSMFCAGYMKGGTDSCQGDSGGPLVCQKNEIHFLYGVVSWGDGCGREEKPGVYARVTKFNDWINSKIQA</sequence>
<proteinExistence type="inferred from homology"/>
<dbReference type="PROSITE" id="PS50240">
    <property type="entry name" value="TRYPSIN_DOM"/>
    <property type="match status" value="1"/>
</dbReference>
<reference evidence="10" key="1">
    <citation type="submission" date="2014-11" db="EMBL/GenBank/DDBJ databases">
        <authorList>
            <person name="Amaro Gonzalez C."/>
        </authorList>
    </citation>
    <scope>NUCLEOTIDE SEQUENCE</scope>
</reference>
<evidence type="ECO:0000256" key="1">
    <source>
        <dbReference type="ARBA" id="ARBA00004239"/>
    </source>
</evidence>
<evidence type="ECO:0000256" key="3">
    <source>
        <dbReference type="ARBA" id="ARBA00022801"/>
    </source>
</evidence>
<dbReference type="FunFam" id="2.40.10.10:FF:000002">
    <property type="entry name" value="Transmembrane protease serine"/>
    <property type="match status" value="1"/>
</dbReference>
<dbReference type="InterPro" id="IPR009003">
    <property type="entry name" value="Peptidase_S1_PA"/>
</dbReference>
<evidence type="ECO:0000256" key="8">
    <source>
        <dbReference type="ARBA" id="ARBA00038868"/>
    </source>
</evidence>
<dbReference type="InterPro" id="IPR033116">
    <property type="entry name" value="TRYPSIN_SER"/>
</dbReference>
<evidence type="ECO:0000256" key="4">
    <source>
        <dbReference type="ARBA" id="ARBA00022825"/>
    </source>
</evidence>
<evidence type="ECO:0000256" key="7">
    <source>
        <dbReference type="ARBA" id="ARBA00036320"/>
    </source>
</evidence>
<protein>
    <recommendedName>
        <fullName evidence="8">trypsin</fullName>
        <ecNumber evidence="8">3.4.21.4</ecNumber>
    </recommendedName>
</protein>